<dbReference type="RefSeq" id="WP_189678391.1">
    <property type="nucleotide sequence ID" value="NZ_BNCJ01000001.1"/>
</dbReference>
<dbReference type="EMBL" id="BNCJ01000001">
    <property type="protein sequence ID" value="GHF35779.1"/>
    <property type="molecule type" value="Genomic_DNA"/>
</dbReference>
<feature type="transmembrane region" description="Helical" evidence="1">
    <location>
        <begin position="12"/>
        <end position="30"/>
    </location>
</feature>
<evidence type="ECO:0000313" key="3">
    <source>
        <dbReference type="Proteomes" id="UP000626220"/>
    </source>
</evidence>
<gene>
    <name evidence="2" type="ORF">GCM10017056_04380</name>
</gene>
<proteinExistence type="predicted"/>
<feature type="transmembrane region" description="Helical" evidence="1">
    <location>
        <begin position="77"/>
        <end position="95"/>
    </location>
</feature>
<keyword evidence="1" id="KW-0472">Membrane</keyword>
<evidence type="ECO:0000313" key="2">
    <source>
        <dbReference type="EMBL" id="GHF35779.1"/>
    </source>
</evidence>
<dbReference type="InterPro" id="IPR006747">
    <property type="entry name" value="DUF599"/>
</dbReference>
<reference evidence="2" key="2">
    <citation type="submission" date="2020-09" db="EMBL/GenBank/DDBJ databases">
        <authorList>
            <person name="Sun Q."/>
            <person name="Kim S."/>
        </authorList>
    </citation>
    <scope>NUCLEOTIDE SEQUENCE</scope>
    <source>
        <strain evidence="2">KCTC 42650</strain>
    </source>
</reference>
<keyword evidence="3" id="KW-1185">Reference proteome</keyword>
<keyword evidence="1" id="KW-1133">Transmembrane helix</keyword>
<feature type="transmembrane region" description="Helical" evidence="1">
    <location>
        <begin position="188"/>
        <end position="215"/>
    </location>
</feature>
<accession>A0A8J3GUL9</accession>
<name>A0A8J3GUL9_9RHOB</name>
<dbReference type="Pfam" id="PF04654">
    <property type="entry name" value="DUF599"/>
    <property type="match status" value="1"/>
</dbReference>
<feature type="transmembrane region" description="Helical" evidence="1">
    <location>
        <begin position="115"/>
        <end position="134"/>
    </location>
</feature>
<reference evidence="2" key="1">
    <citation type="journal article" date="2014" name="Int. J. Syst. Evol. Microbiol.">
        <title>Complete genome sequence of Corynebacterium casei LMG S-19264T (=DSM 44701T), isolated from a smear-ripened cheese.</title>
        <authorList>
            <consortium name="US DOE Joint Genome Institute (JGI-PGF)"/>
            <person name="Walter F."/>
            <person name="Albersmeier A."/>
            <person name="Kalinowski J."/>
            <person name="Ruckert C."/>
        </authorList>
    </citation>
    <scope>NUCLEOTIDE SEQUENCE</scope>
    <source>
        <strain evidence="2">KCTC 42650</strain>
    </source>
</reference>
<sequence>MTLTERLSIFSGLDYAALALLVGLWLWISWRIENPRARRVSVSILMEGFRHDWMRVMLTRQPRLLDSQMLSILRQGTAFFASASMIAIGGGLALIGNTERLAGVAADLTSADVPAIVWEVKIIVILLFLANSFLKYVWAHRLFGYCAVLMASVPNEPDNPAAANKAEQTAALSNTAARSFNHGMRSTYYALACVAWLLGPLALAGAAIVTTAILWRRELASHSRAILLMARSGGDL</sequence>
<dbReference type="Proteomes" id="UP000626220">
    <property type="component" value="Unassembled WGS sequence"/>
</dbReference>
<comment type="caution">
    <text evidence="2">The sequence shown here is derived from an EMBL/GenBank/DDBJ whole genome shotgun (WGS) entry which is preliminary data.</text>
</comment>
<evidence type="ECO:0000256" key="1">
    <source>
        <dbReference type="SAM" id="Phobius"/>
    </source>
</evidence>
<protein>
    <submittedName>
        <fullName evidence="2">Membrane protein</fullName>
    </submittedName>
</protein>
<organism evidence="2 3">
    <name type="scientific">Seohaeicola zhoushanensis</name>
    <dbReference type="NCBI Taxonomy" id="1569283"/>
    <lineage>
        <taxon>Bacteria</taxon>
        <taxon>Pseudomonadati</taxon>
        <taxon>Pseudomonadota</taxon>
        <taxon>Alphaproteobacteria</taxon>
        <taxon>Rhodobacterales</taxon>
        <taxon>Roseobacteraceae</taxon>
        <taxon>Seohaeicola</taxon>
    </lineage>
</organism>
<dbReference type="AlphaFoldDB" id="A0A8J3GUL9"/>
<keyword evidence="1" id="KW-0812">Transmembrane</keyword>